<dbReference type="EMBL" id="CP027561">
    <property type="protein sequence ID" value="QJP98346.1"/>
    <property type="molecule type" value="Genomic_DNA"/>
</dbReference>
<evidence type="ECO:0000313" key="2">
    <source>
        <dbReference type="Proteomes" id="UP000501669"/>
    </source>
</evidence>
<sequence>MPAESFRAIADGVVNWSGGTMAAVVIEDPHGICAIYRYQDGRLDLPFDGVPCKFLGPPTLMSDRKTALPDVVFAVELFVPNRGGMANHKVAFYYDAEKNAYCESQSLASWYLSGNRALAPDLQDGQCVAGSE</sequence>
<evidence type="ECO:0000313" key="1">
    <source>
        <dbReference type="EMBL" id="QJP98346.1"/>
    </source>
</evidence>
<name>A0A7Z3CA07_PSEFL</name>
<dbReference type="RefSeq" id="WP_169432478.1">
    <property type="nucleotide sequence ID" value="NZ_CP027561.1"/>
</dbReference>
<proteinExistence type="predicted"/>
<gene>
    <name evidence="1" type="ORF">C6Y56_28545</name>
</gene>
<organism evidence="1 2">
    <name type="scientific">Pseudomonas fluorescens</name>
    <dbReference type="NCBI Taxonomy" id="294"/>
    <lineage>
        <taxon>Bacteria</taxon>
        <taxon>Pseudomonadati</taxon>
        <taxon>Pseudomonadota</taxon>
        <taxon>Gammaproteobacteria</taxon>
        <taxon>Pseudomonadales</taxon>
        <taxon>Pseudomonadaceae</taxon>
        <taxon>Pseudomonas</taxon>
    </lineage>
</organism>
<protein>
    <submittedName>
        <fullName evidence="1">Uncharacterized protein</fullName>
    </submittedName>
</protein>
<accession>A0A7Z3CA07</accession>
<dbReference type="AlphaFoldDB" id="A0A7Z3CA07"/>
<dbReference type="Proteomes" id="UP000501669">
    <property type="component" value="Chromosome"/>
</dbReference>
<reference evidence="1 2" key="1">
    <citation type="submission" date="2018-03" db="EMBL/GenBank/DDBJ databases">
        <title>Complete genome sequence of Pseudomonas fluorescens sp. G7.</title>
        <authorList>
            <person name="Gao C.-H."/>
            <person name="Li Z."/>
            <person name="Cai P."/>
        </authorList>
    </citation>
    <scope>NUCLEOTIDE SEQUENCE [LARGE SCALE GENOMIC DNA]</scope>
    <source>
        <strain evidence="1 2">G7</strain>
    </source>
</reference>